<keyword evidence="3" id="KW-1185">Reference proteome</keyword>
<organism evidence="2 3">
    <name type="scientific">Kitasatospora cystarginea</name>
    <dbReference type="NCBI Taxonomy" id="58350"/>
    <lineage>
        <taxon>Bacteria</taxon>
        <taxon>Bacillati</taxon>
        <taxon>Actinomycetota</taxon>
        <taxon>Actinomycetes</taxon>
        <taxon>Kitasatosporales</taxon>
        <taxon>Streptomycetaceae</taxon>
        <taxon>Kitasatospora</taxon>
    </lineage>
</organism>
<dbReference type="EMBL" id="BAAATR010000037">
    <property type="protein sequence ID" value="GAA2268632.1"/>
    <property type="molecule type" value="Genomic_DNA"/>
</dbReference>
<dbReference type="RefSeq" id="WP_344639892.1">
    <property type="nucleotide sequence ID" value="NZ_BAAATR010000037.1"/>
</dbReference>
<dbReference type="Proteomes" id="UP001500305">
    <property type="component" value="Unassembled WGS sequence"/>
</dbReference>
<proteinExistence type="predicted"/>
<evidence type="ECO:0000256" key="1">
    <source>
        <dbReference type="SAM" id="MobiDB-lite"/>
    </source>
</evidence>
<evidence type="ECO:0000313" key="2">
    <source>
        <dbReference type="EMBL" id="GAA2268632.1"/>
    </source>
</evidence>
<comment type="caution">
    <text evidence="2">The sequence shown here is derived from an EMBL/GenBank/DDBJ whole genome shotgun (WGS) entry which is preliminary data.</text>
</comment>
<reference evidence="2 3" key="1">
    <citation type="journal article" date="2019" name="Int. J. Syst. Evol. Microbiol.">
        <title>The Global Catalogue of Microorganisms (GCM) 10K type strain sequencing project: providing services to taxonomists for standard genome sequencing and annotation.</title>
        <authorList>
            <consortium name="The Broad Institute Genomics Platform"/>
            <consortium name="The Broad Institute Genome Sequencing Center for Infectious Disease"/>
            <person name="Wu L."/>
            <person name="Ma J."/>
        </authorList>
    </citation>
    <scope>NUCLEOTIDE SEQUENCE [LARGE SCALE GENOMIC DNA]</scope>
    <source>
        <strain evidence="2 3">JCM 7356</strain>
    </source>
</reference>
<gene>
    <name evidence="2" type="ORF">GCM10010430_62450</name>
</gene>
<feature type="compositionally biased region" description="Basic and acidic residues" evidence="1">
    <location>
        <begin position="22"/>
        <end position="31"/>
    </location>
</feature>
<feature type="region of interest" description="Disordered" evidence="1">
    <location>
        <begin position="16"/>
        <end position="53"/>
    </location>
</feature>
<evidence type="ECO:0008006" key="4">
    <source>
        <dbReference type="Google" id="ProtNLM"/>
    </source>
</evidence>
<sequence>MAKSLDAADIVVVRPAAGAVRPMHDTSRGPLDDNNSNDSGGWDSFTTHVDDKD</sequence>
<accession>A0ABN3ESR9</accession>
<protein>
    <recommendedName>
        <fullName evidence="4">DUF397 domain-containing protein</fullName>
    </recommendedName>
</protein>
<evidence type="ECO:0000313" key="3">
    <source>
        <dbReference type="Proteomes" id="UP001500305"/>
    </source>
</evidence>
<feature type="compositionally biased region" description="Low complexity" evidence="1">
    <location>
        <begin position="32"/>
        <end position="44"/>
    </location>
</feature>
<name>A0ABN3ESR9_9ACTN</name>